<keyword evidence="3" id="KW-0547">Nucleotide-binding</keyword>
<evidence type="ECO:0000256" key="4">
    <source>
        <dbReference type="ARBA" id="ARBA00022840"/>
    </source>
</evidence>
<dbReference type="InterPro" id="IPR050763">
    <property type="entry name" value="ABC_transporter_ATP-binding"/>
</dbReference>
<evidence type="ECO:0000259" key="5">
    <source>
        <dbReference type="PROSITE" id="PS50893"/>
    </source>
</evidence>
<dbReference type="Gene3D" id="3.40.50.300">
    <property type="entry name" value="P-loop containing nucleotide triphosphate hydrolases"/>
    <property type="match status" value="1"/>
</dbReference>
<organism evidence="6 7">
    <name type="scientific">Massilimicrobiota timonensis</name>
    <dbReference type="NCBI Taxonomy" id="1776392"/>
    <lineage>
        <taxon>Bacteria</taxon>
        <taxon>Bacillati</taxon>
        <taxon>Bacillota</taxon>
        <taxon>Erysipelotrichia</taxon>
        <taxon>Erysipelotrichales</taxon>
        <taxon>Erysipelotrichaceae</taxon>
        <taxon>Massilimicrobiota</taxon>
    </lineage>
</organism>
<dbReference type="AlphaFoldDB" id="A0A1Y4T147"/>
<dbReference type="SMART" id="SM00382">
    <property type="entry name" value="AAA"/>
    <property type="match status" value="1"/>
</dbReference>
<comment type="caution">
    <text evidence="6">The sequence shown here is derived from an EMBL/GenBank/DDBJ whole genome shotgun (WGS) entry which is preliminary data.</text>
</comment>
<feature type="domain" description="ABC transporter" evidence="5">
    <location>
        <begin position="5"/>
        <end position="216"/>
    </location>
</feature>
<dbReference type="InterPro" id="IPR003439">
    <property type="entry name" value="ABC_transporter-like_ATP-bd"/>
</dbReference>
<dbReference type="Proteomes" id="UP000195305">
    <property type="component" value="Unassembled WGS sequence"/>
</dbReference>
<dbReference type="Pfam" id="PF00005">
    <property type="entry name" value="ABC_tran"/>
    <property type="match status" value="1"/>
</dbReference>
<dbReference type="GO" id="GO:0016887">
    <property type="term" value="F:ATP hydrolysis activity"/>
    <property type="evidence" value="ECO:0007669"/>
    <property type="project" value="InterPro"/>
</dbReference>
<dbReference type="SUPFAM" id="SSF52540">
    <property type="entry name" value="P-loop containing nucleoside triphosphate hydrolases"/>
    <property type="match status" value="1"/>
</dbReference>
<dbReference type="InterPro" id="IPR027417">
    <property type="entry name" value="P-loop_NTPase"/>
</dbReference>
<proteinExistence type="inferred from homology"/>
<reference evidence="6 7" key="1">
    <citation type="journal article" date="2018" name="BMC Genomics">
        <title>Whole genome sequencing and function prediction of 133 gut anaerobes isolated from chicken caecum in pure cultures.</title>
        <authorList>
            <person name="Medvecky M."/>
            <person name="Cejkova D."/>
            <person name="Polansky O."/>
            <person name="Karasova D."/>
            <person name="Kubasova T."/>
            <person name="Cizek A."/>
            <person name="Rychlik I."/>
        </authorList>
    </citation>
    <scope>NUCLEOTIDE SEQUENCE [LARGE SCALE GENOMIC DNA]</scope>
    <source>
        <strain evidence="6 7">An13</strain>
    </source>
</reference>
<evidence type="ECO:0000256" key="3">
    <source>
        <dbReference type="ARBA" id="ARBA00022741"/>
    </source>
</evidence>
<dbReference type="EMBL" id="NFLJ01000012">
    <property type="protein sequence ID" value="OUQ34922.1"/>
    <property type="molecule type" value="Genomic_DNA"/>
</dbReference>
<dbReference type="PANTHER" id="PTHR42711">
    <property type="entry name" value="ABC TRANSPORTER ATP-BINDING PROTEIN"/>
    <property type="match status" value="1"/>
</dbReference>
<dbReference type="CDD" id="cd03230">
    <property type="entry name" value="ABC_DR_subfamily_A"/>
    <property type="match status" value="1"/>
</dbReference>
<dbReference type="PANTHER" id="PTHR42711:SF5">
    <property type="entry name" value="ABC TRANSPORTER ATP-BINDING PROTEIN NATA"/>
    <property type="match status" value="1"/>
</dbReference>
<evidence type="ECO:0000256" key="1">
    <source>
        <dbReference type="ARBA" id="ARBA00005417"/>
    </source>
</evidence>
<gene>
    <name evidence="6" type="ORF">B5E75_05450</name>
</gene>
<dbReference type="OrthoDB" id="9804819at2"/>
<protein>
    <submittedName>
        <fullName evidence="6">ABC transporter ATP-binding protein</fullName>
    </submittedName>
</protein>
<comment type="similarity">
    <text evidence="1">Belongs to the ABC transporter superfamily.</text>
</comment>
<accession>A0A1Y4T147</accession>
<evidence type="ECO:0000256" key="2">
    <source>
        <dbReference type="ARBA" id="ARBA00022448"/>
    </source>
</evidence>
<dbReference type="PROSITE" id="PS50893">
    <property type="entry name" value="ABC_TRANSPORTER_2"/>
    <property type="match status" value="1"/>
</dbReference>
<keyword evidence="2" id="KW-0813">Transport</keyword>
<keyword evidence="7" id="KW-1185">Reference proteome</keyword>
<dbReference type="GO" id="GO:0005524">
    <property type="term" value="F:ATP binding"/>
    <property type="evidence" value="ECO:0007669"/>
    <property type="project" value="UniProtKB-KW"/>
</dbReference>
<keyword evidence="4 6" id="KW-0067">ATP-binding</keyword>
<dbReference type="InterPro" id="IPR003593">
    <property type="entry name" value="AAA+_ATPase"/>
</dbReference>
<evidence type="ECO:0000313" key="7">
    <source>
        <dbReference type="Proteomes" id="UP000195305"/>
    </source>
</evidence>
<evidence type="ECO:0000313" key="6">
    <source>
        <dbReference type="EMBL" id="OUQ34922.1"/>
    </source>
</evidence>
<sequence length="270" mass="30206">MKTVIKVSHVSQSYGSYQVLNDISFEVYKGEILGLLGMNGAGKTTTLECLEGFLKYEGNISIDGQIAIQSQNESLPAYMKVSEAITLFSKWKKASLEPQLLKALDLLSIMNKQYQQLSTGQKRRLHLALALIGQPDILILDEPTAGLDVAGRFALHQIIRQLQKKGVTIVIASHDMNEVESLCQRIGILKQGKMVFLGTLEDFTLYMGKCYRIKVITQEGENLYTTQDVRQTLSQILDSYQKQNLEILDMNVSRGTLEQHFISMAGGIEK</sequence>
<name>A0A1Y4T147_9FIRM</name>